<dbReference type="RefSeq" id="WP_188365450.1">
    <property type="nucleotide sequence ID" value="NZ_BAABJF010000003.1"/>
</dbReference>
<evidence type="ECO:0008006" key="3">
    <source>
        <dbReference type="Google" id="ProtNLM"/>
    </source>
</evidence>
<accession>A0A917CT30</accession>
<proteinExistence type="predicted"/>
<dbReference type="EMBL" id="BMEO01000007">
    <property type="protein sequence ID" value="GGF97368.1"/>
    <property type="molecule type" value="Genomic_DNA"/>
</dbReference>
<keyword evidence="2" id="KW-1185">Reference proteome</keyword>
<dbReference type="AlphaFoldDB" id="A0A917CT30"/>
<gene>
    <name evidence="1" type="ORF">GCM10011365_18490</name>
</gene>
<reference evidence="1" key="2">
    <citation type="submission" date="2020-09" db="EMBL/GenBank/DDBJ databases">
        <authorList>
            <person name="Sun Q."/>
            <person name="Zhou Y."/>
        </authorList>
    </citation>
    <scope>NUCLEOTIDE SEQUENCE</scope>
    <source>
        <strain evidence="1">CGMCC 1.12181</strain>
    </source>
</reference>
<comment type="caution">
    <text evidence="1">The sequence shown here is derived from an EMBL/GenBank/DDBJ whole genome shotgun (WGS) entry which is preliminary data.</text>
</comment>
<reference evidence="1" key="1">
    <citation type="journal article" date="2014" name="Int. J. Syst. Evol. Microbiol.">
        <title>Complete genome sequence of Corynebacterium casei LMG S-19264T (=DSM 44701T), isolated from a smear-ripened cheese.</title>
        <authorList>
            <consortium name="US DOE Joint Genome Institute (JGI-PGF)"/>
            <person name="Walter F."/>
            <person name="Albersmeier A."/>
            <person name="Kalinowski J."/>
            <person name="Ruckert C."/>
        </authorList>
    </citation>
    <scope>NUCLEOTIDE SEQUENCE</scope>
    <source>
        <strain evidence="1">CGMCC 1.12181</strain>
    </source>
</reference>
<dbReference type="Pfam" id="PF05973">
    <property type="entry name" value="Gp49"/>
    <property type="match status" value="1"/>
</dbReference>
<protein>
    <recommendedName>
        <fullName evidence="3">Addiction module toxin RelE</fullName>
    </recommendedName>
</protein>
<dbReference type="InterPro" id="IPR009241">
    <property type="entry name" value="HigB-like"/>
</dbReference>
<sequence>MKKLRFTAQFKKEINEFGVEVKEDIFLLVNRYLSGERLPKTQFKTFTLEKNKKIQEFKVKDRTGNWRVISCQLDKEALTFIYAFHKKSQKLLEKDKKIIIHRIKELHHEKN</sequence>
<dbReference type="Proteomes" id="UP000605253">
    <property type="component" value="Unassembled WGS sequence"/>
</dbReference>
<evidence type="ECO:0000313" key="1">
    <source>
        <dbReference type="EMBL" id="GGF97368.1"/>
    </source>
</evidence>
<organism evidence="1 2">
    <name type="scientific">Marinicella pacifica</name>
    <dbReference type="NCBI Taxonomy" id="1171543"/>
    <lineage>
        <taxon>Bacteria</taxon>
        <taxon>Pseudomonadati</taxon>
        <taxon>Pseudomonadota</taxon>
        <taxon>Gammaproteobacteria</taxon>
        <taxon>Lysobacterales</taxon>
        <taxon>Marinicellaceae</taxon>
        <taxon>Marinicella</taxon>
    </lineage>
</organism>
<evidence type="ECO:0000313" key="2">
    <source>
        <dbReference type="Proteomes" id="UP000605253"/>
    </source>
</evidence>
<name>A0A917CT30_9GAMM</name>